<feature type="transmembrane region" description="Helical" evidence="1">
    <location>
        <begin position="56"/>
        <end position="83"/>
    </location>
</feature>
<feature type="transmembrane region" description="Helical" evidence="1">
    <location>
        <begin position="26"/>
        <end position="44"/>
    </location>
</feature>
<sequence length="99" mass="11080">MSSPITMCRVGYGINGVVMSWSCVRLSSVGFGLGICCVWMWLDVVMESRCVFRCGVWWLLLIFLEWSLDMVISACWLECWVGGLEVDLWGVFLGVLCGG</sequence>
<dbReference type="EMBL" id="CM026431">
    <property type="protein sequence ID" value="KAG0560045.1"/>
    <property type="molecule type" value="Genomic_DNA"/>
</dbReference>
<evidence type="ECO:0000313" key="2">
    <source>
        <dbReference type="EMBL" id="KAG0560045.1"/>
    </source>
</evidence>
<keyword evidence="3" id="KW-1185">Reference proteome</keyword>
<protein>
    <recommendedName>
        <fullName evidence="4">Transmembrane protein</fullName>
    </recommendedName>
</protein>
<evidence type="ECO:0000256" key="1">
    <source>
        <dbReference type="SAM" id="Phobius"/>
    </source>
</evidence>
<accession>A0A8T0GNH1</accession>
<reference evidence="2" key="1">
    <citation type="submission" date="2020-06" db="EMBL/GenBank/DDBJ databases">
        <title>WGS assembly of Ceratodon purpureus strain R40.</title>
        <authorList>
            <person name="Carey S.B."/>
            <person name="Jenkins J."/>
            <person name="Shu S."/>
            <person name="Lovell J.T."/>
            <person name="Sreedasyam A."/>
            <person name="Maumus F."/>
            <person name="Tiley G.P."/>
            <person name="Fernandez-Pozo N."/>
            <person name="Barry K."/>
            <person name="Chen C."/>
            <person name="Wang M."/>
            <person name="Lipzen A."/>
            <person name="Daum C."/>
            <person name="Saski C.A."/>
            <person name="Payton A.C."/>
            <person name="Mcbreen J.C."/>
            <person name="Conrad R.E."/>
            <person name="Kollar L.M."/>
            <person name="Olsson S."/>
            <person name="Huttunen S."/>
            <person name="Landis J.B."/>
            <person name="Wickett N.J."/>
            <person name="Johnson M.G."/>
            <person name="Rensing S.A."/>
            <person name="Grimwood J."/>
            <person name="Schmutz J."/>
            <person name="Mcdaniel S.F."/>
        </authorList>
    </citation>
    <scope>NUCLEOTIDE SEQUENCE</scope>
    <source>
        <strain evidence="2">R40</strain>
    </source>
</reference>
<gene>
    <name evidence="2" type="ORF">KC19_10G150200</name>
</gene>
<comment type="caution">
    <text evidence="2">The sequence shown here is derived from an EMBL/GenBank/DDBJ whole genome shotgun (WGS) entry which is preliminary data.</text>
</comment>
<evidence type="ECO:0008006" key="4">
    <source>
        <dbReference type="Google" id="ProtNLM"/>
    </source>
</evidence>
<dbReference type="AlphaFoldDB" id="A0A8T0GNH1"/>
<keyword evidence="1" id="KW-0472">Membrane</keyword>
<dbReference type="Proteomes" id="UP000822688">
    <property type="component" value="Chromosome 10"/>
</dbReference>
<proteinExistence type="predicted"/>
<name>A0A8T0GNH1_CERPU</name>
<keyword evidence="1" id="KW-0812">Transmembrane</keyword>
<organism evidence="2 3">
    <name type="scientific">Ceratodon purpureus</name>
    <name type="common">Fire moss</name>
    <name type="synonym">Dicranum purpureum</name>
    <dbReference type="NCBI Taxonomy" id="3225"/>
    <lineage>
        <taxon>Eukaryota</taxon>
        <taxon>Viridiplantae</taxon>
        <taxon>Streptophyta</taxon>
        <taxon>Embryophyta</taxon>
        <taxon>Bryophyta</taxon>
        <taxon>Bryophytina</taxon>
        <taxon>Bryopsida</taxon>
        <taxon>Dicranidae</taxon>
        <taxon>Pseudoditrichales</taxon>
        <taxon>Ditrichaceae</taxon>
        <taxon>Ceratodon</taxon>
    </lineage>
</organism>
<evidence type="ECO:0000313" key="3">
    <source>
        <dbReference type="Proteomes" id="UP000822688"/>
    </source>
</evidence>
<keyword evidence="1" id="KW-1133">Transmembrane helix</keyword>